<keyword evidence="1" id="KW-0614">Plasmid</keyword>
<evidence type="ECO:0008006" key="2">
    <source>
        <dbReference type="Google" id="ProtNLM"/>
    </source>
</evidence>
<name>A0A0H4J9J6_9GAMM</name>
<reference evidence="1" key="1">
    <citation type="journal article" date="2015" name="Toxicon">
        <title>Production level of tetrodotoxin in Aeromonas is associated with the copy number of a plasmid.</title>
        <authorList>
            <person name="Liu J."/>
            <person name="Wei F."/>
            <person name="Lu Y."/>
            <person name="Ma T."/>
            <person name="Zhao J."/>
            <person name="Gong X."/>
            <person name="Bao B."/>
        </authorList>
    </citation>
    <scope>NUCLEOTIDE SEQUENCE</scope>
    <source>
        <strain evidence="1">Ne-1</strain>
        <plasmid evidence="1">pNe-1</plasmid>
    </source>
</reference>
<proteinExistence type="predicted"/>
<dbReference type="Pfam" id="PF13034">
    <property type="entry name" value="DUF3895"/>
    <property type="match status" value="1"/>
</dbReference>
<dbReference type="EMBL" id="KP738729">
    <property type="protein sequence ID" value="AKO69678.1"/>
    <property type="molecule type" value="Genomic_DNA"/>
</dbReference>
<dbReference type="RefSeq" id="WP_173026379.1">
    <property type="nucleotide sequence ID" value="NZ_KP738729.1"/>
</dbReference>
<protein>
    <recommendedName>
        <fullName evidence="2">DUF3895 domain-containing protein</fullName>
    </recommendedName>
</protein>
<accession>A0A0H4J9J6</accession>
<dbReference type="AlphaFoldDB" id="A0A0H4J9J6"/>
<dbReference type="InterPro" id="IPR024995">
    <property type="entry name" value="DUF3895"/>
</dbReference>
<geneLocation type="plasmid" evidence="1">
    <name>pNe-1</name>
</geneLocation>
<organism evidence="1">
    <name type="scientific">Aeromonas sp. Ne-1</name>
    <dbReference type="NCBI Taxonomy" id="1675689"/>
    <lineage>
        <taxon>Bacteria</taxon>
        <taxon>Pseudomonadati</taxon>
        <taxon>Pseudomonadota</taxon>
        <taxon>Gammaproteobacteria</taxon>
        <taxon>Aeromonadales</taxon>
        <taxon>Aeromonadaceae</taxon>
        <taxon>Aeromonas</taxon>
    </lineage>
</organism>
<sequence>MNNEPQQFQFDLFEDEVISKKATLDTPLNTSSYFKTEHIIAIEKYLNNGVESAREISELLLKDFDLKATRYSTQKPHIYGHVCLFLDQLVTNEKLQLIDGNRKEDRTYRR</sequence>
<evidence type="ECO:0000313" key="1">
    <source>
        <dbReference type="EMBL" id="AKO69678.1"/>
    </source>
</evidence>